<sequence length="186" mass="20806">METQLSHEEFEPMCKWQQEEHQSILEVHLQGFKKDQLKIQVSSTGVLTITGKRPIDETKSTGFHKTVQVPKDCRKGGIHAKLSSGILKIIMPKKSLESEKRSHERDDDGSEEAKDQPATSTGVATLTRINARKCMTALRNSIRRTGADRITARRLGVAIGVVVAVTVGGFLAYKIRQSFQFFLRTN</sequence>
<proteinExistence type="predicted"/>
<evidence type="ECO:0000313" key="2">
    <source>
        <dbReference type="Proteomes" id="UP001164250"/>
    </source>
</evidence>
<dbReference type="Proteomes" id="UP001164250">
    <property type="component" value="Chromosome 13"/>
</dbReference>
<protein>
    <submittedName>
        <fullName evidence="1">Uncharacterized protein</fullName>
    </submittedName>
</protein>
<comment type="caution">
    <text evidence="1">The sequence shown here is derived from an EMBL/GenBank/DDBJ whole genome shotgun (WGS) entry which is preliminary data.</text>
</comment>
<keyword evidence="2" id="KW-1185">Reference proteome</keyword>
<organism evidence="1 2">
    <name type="scientific">Pistacia atlantica</name>
    <dbReference type="NCBI Taxonomy" id="434234"/>
    <lineage>
        <taxon>Eukaryota</taxon>
        <taxon>Viridiplantae</taxon>
        <taxon>Streptophyta</taxon>
        <taxon>Embryophyta</taxon>
        <taxon>Tracheophyta</taxon>
        <taxon>Spermatophyta</taxon>
        <taxon>Magnoliopsida</taxon>
        <taxon>eudicotyledons</taxon>
        <taxon>Gunneridae</taxon>
        <taxon>Pentapetalae</taxon>
        <taxon>rosids</taxon>
        <taxon>malvids</taxon>
        <taxon>Sapindales</taxon>
        <taxon>Anacardiaceae</taxon>
        <taxon>Pistacia</taxon>
    </lineage>
</organism>
<name>A0ACC0ZY99_9ROSI</name>
<accession>A0ACC0ZY99</accession>
<dbReference type="EMBL" id="CM047909">
    <property type="protein sequence ID" value="KAJ0079027.1"/>
    <property type="molecule type" value="Genomic_DNA"/>
</dbReference>
<reference evidence="2" key="1">
    <citation type="journal article" date="2023" name="G3 (Bethesda)">
        <title>Genome assembly and association tests identify interacting loci associated with vigor, precocity, and sex in interspecific pistachio rootstocks.</title>
        <authorList>
            <person name="Palmer W."/>
            <person name="Jacygrad E."/>
            <person name="Sagayaradj S."/>
            <person name="Cavanaugh K."/>
            <person name="Han R."/>
            <person name="Bertier L."/>
            <person name="Beede B."/>
            <person name="Kafkas S."/>
            <person name="Golino D."/>
            <person name="Preece J."/>
            <person name="Michelmore R."/>
        </authorList>
    </citation>
    <scope>NUCLEOTIDE SEQUENCE [LARGE SCALE GENOMIC DNA]</scope>
</reference>
<evidence type="ECO:0000313" key="1">
    <source>
        <dbReference type="EMBL" id="KAJ0079027.1"/>
    </source>
</evidence>
<gene>
    <name evidence="1" type="ORF">Patl1_22832</name>
</gene>